<name>A0A0A8ZVR1_ARUDO</name>
<reference evidence="1" key="2">
    <citation type="journal article" date="2015" name="Data Brief">
        <title>Shoot transcriptome of the giant reed, Arundo donax.</title>
        <authorList>
            <person name="Barrero R.A."/>
            <person name="Guerrero F.D."/>
            <person name="Moolhuijzen P."/>
            <person name="Goolsby J.A."/>
            <person name="Tidwell J."/>
            <person name="Bellgard S.E."/>
            <person name="Bellgard M.I."/>
        </authorList>
    </citation>
    <scope>NUCLEOTIDE SEQUENCE</scope>
    <source>
        <tissue evidence="1">Shoot tissue taken approximately 20 cm above the soil surface</tissue>
    </source>
</reference>
<reference evidence="1" key="1">
    <citation type="submission" date="2014-09" db="EMBL/GenBank/DDBJ databases">
        <authorList>
            <person name="Magalhaes I.L.F."/>
            <person name="Oliveira U."/>
            <person name="Santos F.R."/>
            <person name="Vidigal T.H.D.A."/>
            <person name="Brescovit A.D."/>
            <person name="Santos A.J."/>
        </authorList>
    </citation>
    <scope>NUCLEOTIDE SEQUENCE</scope>
    <source>
        <tissue evidence="1">Shoot tissue taken approximately 20 cm above the soil surface</tissue>
    </source>
</reference>
<evidence type="ECO:0000313" key="1">
    <source>
        <dbReference type="EMBL" id="JAD42921.1"/>
    </source>
</evidence>
<proteinExistence type="predicted"/>
<dbReference type="EMBL" id="GBRH01254974">
    <property type="protein sequence ID" value="JAD42921.1"/>
    <property type="molecule type" value="Transcribed_RNA"/>
</dbReference>
<dbReference type="AlphaFoldDB" id="A0A0A8ZVR1"/>
<organism evidence="1">
    <name type="scientific">Arundo donax</name>
    <name type="common">Giant reed</name>
    <name type="synonym">Donax arundinaceus</name>
    <dbReference type="NCBI Taxonomy" id="35708"/>
    <lineage>
        <taxon>Eukaryota</taxon>
        <taxon>Viridiplantae</taxon>
        <taxon>Streptophyta</taxon>
        <taxon>Embryophyta</taxon>
        <taxon>Tracheophyta</taxon>
        <taxon>Spermatophyta</taxon>
        <taxon>Magnoliopsida</taxon>
        <taxon>Liliopsida</taxon>
        <taxon>Poales</taxon>
        <taxon>Poaceae</taxon>
        <taxon>PACMAD clade</taxon>
        <taxon>Arundinoideae</taxon>
        <taxon>Arundineae</taxon>
        <taxon>Arundo</taxon>
    </lineage>
</organism>
<accession>A0A0A8ZVR1</accession>
<protein>
    <submittedName>
        <fullName evidence="1">Uncharacterized protein</fullName>
    </submittedName>
</protein>
<sequence>MPLLIWKRANSSNAIASRASTACCHATKNERHQPSHSYVVVASLIIVSATAV</sequence>